<evidence type="ECO:0000256" key="6">
    <source>
        <dbReference type="ARBA" id="ARBA00022833"/>
    </source>
</evidence>
<keyword evidence="7 8" id="KW-0326">Glycosidase</keyword>
<dbReference type="SUPFAM" id="SSF52317">
    <property type="entry name" value="Class I glutamine amidotransferase-like"/>
    <property type="match status" value="1"/>
</dbReference>
<evidence type="ECO:0000313" key="14">
    <source>
        <dbReference type="EMBL" id="PJZ83563.1"/>
    </source>
</evidence>
<dbReference type="InterPro" id="IPR013738">
    <property type="entry name" value="Beta_galactosidase_Trimer"/>
</dbReference>
<dbReference type="RefSeq" id="WP_100743643.1">
    <property type="nucleotide sequence ID" value="NZ_NPDW01000002.1"/>
</dbReference>
<dbReference type="AlphaFoldDB" id="A0A2N0AH47"/>
<evidence type="ECO:0000256" key="4">
    <source>
        <dbReference type="ARBA" id="ARBA00022723"/>
    </source>
</evidence>
<feature type="binding site" evidence="10">
    <location>
        <position position="103"/>
    </location>
    <ligand>
        <name>substrate</name>
    </ligand>
</feature>
<evidence type="ECO:0000256" key="9">
    <source>
        <dbReference type="PIRSR" id="PIRSR001084-1"/>
    </source>
</evidence>
<dbReference type="InterPro" id="IPR017853">
    <property type="entry name" value="GH"/>
</dbReference>
<comment type="caution">
    <text evidence="14">The sequence shown here is derived from an EMBL/GenBank/DDBJ whole genome shotgun (WGS) entry which is preliminary data.</text>
</comment>
<accession>A0A2N0AH47</accession>
<evidence type="ECO:0000259" key="13">
    <source>
        <dbReference type="Pfam" id="PF08532"/>
    </source>
</evidence>
<feature type="binding site" evidence="11">
    <location>
        <position position="107"/>
    </location>
    <ligand>
        <name>Zn(2+)</name>
        <dbReference type="ChEBI" id="CHEBI:29105"/>
    </ligand>
</feature>
<protein>
    <recommendedName>
        <fullName evidence="3 8">Beta-galactosidase</fullName>
        <shortName evidence="8">Beta-gal</shortName>
        <ecNumber evidence="3 8">3.2.1.23</ecNumber>
    </recommendedName>
</protein>
<evidence type="ECO:0000313" key="15">
    <source>
        <dbReference type="Proteomes" id="UP000232145"/>
    </source>
</evidence>
<gene>
    <name evidence="14" type="ORF">CH364_15280</name>
</gene>
<dbReference type="GO" id="GO:0005975">
    <property type="term" value="P:carbohydrate metabolic process"/>
    <property type="evidence" value="ECO:0007669"/>
    <property type="project" value="InterPro"/>
</dbReference>
<dbReference type="InterPro" id="IPR013529">
    <property type="entry name" value="Glyco_hydro_42_N"/>
</dbReference>
<organism evidence="14 15">
    <name type="scientific">Leptospira harrisiae</name>
    <dbReference type="NCBI Taxonomy" id="2023189"/>
    <lineage>
        <taxon>Bacteria</taxon>
        <taxon>Pseudomonadati</taxon>
        <taxon>Spirochaetota</taxon>
        <taxon>Spirochaetia</taxon>
        <taxon>Leptospirales</taxon>
        <taxon>Leptospiraceae</taxon>
        <taxon>Leptospira</taxon>
    </lineage>
</organism>
<feature type="domain" description="Glycoside hydrolase family 42 N-terminal" evidence="12">
    <location>
        <begin position="6"/>
        <end position="381"/>
    </location>
</feature>
<dbReference type="PIRSF" id="PIRSF001084">
    <property type="entry name" value="B-galactosidase"/>
    <property type="match status" value="1"/>
</dbReference>
<evidence type="ECO:0000259" key="12">
    <source>
        <dbReference type="Pfam" id="PF02449"/>
    </source>
</evidence>
<dbReference type="Proteomes" id="UP000232145">
    <property type="component" value="Unassembled WGS sequence"/>
</dbReference>
<keyword evidence="5 8" id="KW-0378">Hydrolase</keyword>
<dbReference type="EC" id="3.2.1.23" evidence="3 8"/>
<dbReference type="InterPro" id="IPR003476">
    <property type="entry name" value="Glyco_hydro_42"/>
</dbReference>
<dbReference type="GO" id="GO:0009341">
    <property type="term" value="C:beta-galactosidase complex"/>
    <property type="evidence" value="ECO:0007669"/>
    <property type="project" value="InterPro"/>
</dbReference>
<dbReference type="PANTHER" id="PTHR36447:SF2">
    <property type="entry name" value="BETA-GALACTOSIDASE YESZ"/>
    <property type="match status" value="1"/>
</dbReference>
<comment type="similarity">
    <text evidence="2 8">Belongs to the glycosyl hydrolase 42 family.</text>
</comment>
<dbReference type="InterPro" id="IPR029062">
    <property type="entry name" value="Class_I_gatase-like"/>
</dbReference>
<evidence type="ECO:0000256" key="11">
    <source>
        <dbReference type="PIRSR" id="PIRSR001084-3"/>
    </source>
</evidence>
<keyword evidence="4 11" id="KW-0479">Metal-binding</keyword>
<evidence type="ECO:0000256" key="3">
    <source>
        <dbReference type="ARBA" id="ARBA00012756"/>
    </source>
</evidence>
<evidence type="ECO:0000256" key="7">
    <source>
        <dbReference type="ARBA" id="ARBA00023295"/>
    </source>
</evidence>
<evidence type="ECO:0000256" key="10">
    <source>
        <dbReference type="PIRSR" id="PIRSR001084-2"/>
    </source>
</evidence>
<dbReference type="GO" id="GO:0046872">
    <property type="term" value="F:metal ion binding"/>
    <property type="evidence" value="ECO:0007669"/>
    <property type="project" value="UniProtKB-KW"/>
</dbReference>
<proteinExistence type="inferred from homology"/>
<dbReference type="OrthoDB" id="9800974at2"/>
<name>A0A2N0AH47_9LEPT</name>
<evidence type="ECO:0000256" key="5">
    <source>
        <dbReference type="ARBA" id="ARBA00022801"/>
    </source>
</evidence>
<feature type="active site" description="Nucleophile" evidence="9">
    <location>
        <position position="304"/>
    </location>
</feature>
<dbReference type="PANTHER" id="PTHR36447">
    <property type="entry name" value="BETA-GALACTOSIDASE GANA"/>
    <property type="match status" value="1"/>
</dbReference>
<dbReference type="Pfam" id="PF02449">
    <property type="entry name" value="Glyco_hydro_42"/>
    <property type="match status" value="1"/>
</dbReference>
<evidence type="ECO:0000256" key="8">
    <source>
        <dbReference type="PIRNR" id="PIRNR001084"/>
    </source>
</evidence>
<feature type="domain" description="Beta-galactosidase trimerisation" evidence="13">
    <location>
        <begin position="393"/>
        <end position="609"/>
    </location>
</feature>
<feature type="binding site" evidence="10">
    <location>
        <position position="141"/>
    </location>
    <ligand>
        <name>substrate</name>
    </ligand>
</feature>
<evidence type="ECO:0000256" key="2">
    <source>
        <dbReference type="ARBA" id="ARBA00005940"/>
    </source>
</evidence>
<dbReference type="Gene3D" id="3.40.50.880">
    <property type="match status" value="1"/>
</dbReference>
<dbReference type="Gene3D" id="3.20.20.80">
    <property type="entry name" value="Glycosidases"/>
    <property type="match status" value="1"/>
</dbReference>
<dbReference type="GO" id="GO:0004565">
    <property type="term" value="F:beta-galactosidase activity"/>
    <property type="evidence" value="ECO:0007669"/>
    <property type="project" value="UniProtKB-EC"/>
</dbReference>
<feature type="active site" description="Proton donor" evidence="9">
    <location>
        <position position="142"/>
    </location>
</feature>
<dbReference type="SUPFAM" id="SSF51445">
    <property type="entry name" value="(Trans)glycosidases"/>
    <property type="match status" value="1"/>
</dbReference>
<dbReference type="CDD" id="cd03143">
    <property type="entry name" value="A4_beta-galactosidase_middle_domain"/>
    <property type="match status" value="1"/>
</dbReference>
<dbReference type="Pfam" id="PF08532">
    <property type="entry name" value="Glyco_hydro_42M"/>
    <property type="match status" value="1"/>
</dbReference>
<reference evidence="14 15" key="1">
    <citation type="submission" date="2017-07" db="EMBL/GenBank/DDBJ databases">
        <title>Leptospira spp. isolated from tropical soils.</title>
        <authorList>
            <person name="Thibeaux R."/>
            <person name="Iraola G."/>
            <person name="Ferres I."/>
            <person name="Bierque E."/>
            <person name="Girault D."/>
            <person name="Soupe-Gilbert M.-E."/>
            <person name="Picardeau M."/>
            <person name="Goarant C."/>
        </authorList>
    </citation>
    <scope>NUCLEOTIDE SEQUENCE [LARGE SCALE GENOMIC DNA]</scope>
    <source>
        <strain evidence="14 15">FH2-B-A1</strain>
    </source>
</reference>
<keyword evidence="15" id="KW-1185">Reference proteome</keyword>
<sequence>MIFGACYYPEQWNPKDWDEDLKIMKEMGLSSVRLAEFAWGLMEPKEGKFDFSLFDAVLKKVQDHGMTAILGTPTATFPPWLYKKFPEIVQVSKEGIIRGIGTRRQACFSSPAYQKATERIVTAMAKHFGNHPAVVGWQIDNEPGHEGSDVDYSPLALKNFRTWLKTKYKNLDSLNKRWGNIFWGVIYSDWNEIPLPAAHVASNFNPAMIQDYYRFQSDELVSYIHFQAEILRKYSKGKPLTTNLYPSPFLPVTDMAELFSKLDYVSWDNYPVWGNQQEPYPHPLVTATQQYSRGLKNKPYTVMEQFSGVQGHDTLGYLPPPGQIGLWLTQAIVNGANQIYFFRYRTARFGQEQLCYGILDHGKRKTHKYFELKKTIEDINEFASDIADSPYKAEVAILHDIENSRNYKHQPLSDALKFSPVPFAQVGYDIELATWFAGTNVLNVNAHSLPISAENDWSKYKVLTLPLYTMFDPSIVEKLKTYVANGGTLVLGYRAGIKDKDHWMVEEPVPGVFGEMTGVEVFQFEAPATDKVGIRMGILPLKGSKFCEILEPTTAKVVARYNDSKKFYSGKAAITVNSFGKGKVYYVGTSLTPESFILLYRKILKGAGVPFGFLGATIERHYREGKQFNYEITMNHSNRYKLAGLSILKPFGYKLKRIPK</sequence>
<comment type="catalytic activity">
    <reaction evidence="1 8">
        <text>Hydrolysis of terminal non-reducing beta-D-galactose residues in beta-D-galactosides.</text>
        <dbReference type="EC" id="3.2.1.23"/>
    </reaction>
</comment>
<keyword evidence="6 11" id="KW-0862">Zinc</keyword>
<dbReference type="EMBL" id="NPDX01000005">
    <property type="protein sequence ID" value="PJZ83563.1"/>
    <property type="molecule type" value="Genomic_DNA"/>
</dbReference>
<evidence type="ECO:0000256" key="1">
    <source>
        <dbReference type="ARBA" id="ARBA00001412"/>
    </source>
</evidence>